<dbReference type="NCBIfam" id="TIGR00254">
    <property type="entry name" value="GGDEF"/>
    <property type="match status" value="1"/>
</dbReference>
<feature type="domain" description="EAL" evidence="6">
    <location>
        <begin position="408"/>
        <end position="661"/>
    </location>
</feature>
<dbReference type="KEGG" id="tzo:THMIRHAT_11600"/>
<evidence type="ECO:0000256" key="3">
    <source>
        <dbReference type="ARBA" id="ARBA00022636"/>
    </source>
</evidence>
<proteinExistence type="predicted"/>
<dbReference type="FunFam" id="3.30.70.270:FF:000001">
    <property type="entry name" value="Diguanylate cyclase domain protein"/>
    <property type="match status" value="1"/>
</dbReference>
<dbReference type="InterPro" id="IPR029787">
    <property type="entry name" value="Nucleotide_cyclase"/>
</dbReference>
<dbReference type="InterPro" id="IPR001633">
    <property type="entry name" value="EAL_dom"/>
</dbReference>
<organism evidence="8 9">
    <name type="scientific">Thiosulfativibrio zosterae</name>
    <dbReference type="NCBI Taxonomy" id="2675053"/>
    <lineage>
        <taxon>Bacteria</taxon>
        <taxon>Pseudomonadati</taxon>
        <taxon>Pseudomonadota</taxon>
        <taxon>Gammaproteobacteria</taxon>
        <taxon>Thiotrichales</taxon>
        <taxon>Piscirickettsiaceae</taxon>
        <taxon>Thiosulfativibrio</taxon>
    </lineage>
</organism>
<protein>
    <recommendedName>
        <fullName evidence="2">cyclic-guanylate-specific phosphodiesterase</fullName>
        <ecNumber evidence="2">3.1.4.52</ecNumber>
    </recommendedName>
</protein>
<feature type="transmembrane region" description="Helical" evidence="5">
    <location>
        <begin position="6"/>
        <end position="26"/>
    </location>
</feature>
<evidence type="ECO:0000259" key="7">
    <source>
        <dbReference type="PROSITE" id="PS50887"/>
    </source>
</evidence>
<dbReference type="GO" id="GO:0071732">
    <property type="term" value="P:cellular response to nitric oxide"/>
    <property type="evidence" value="ECO:0007669"/>
    <property type="project" value="UniProtKB-ARBA"/>
</dbReference>
<dbReference type="InterPro" id="IPR000160">
    <property type="entry name" value="GGDEF_dom"/>
</dbReference>
<feature type="domain" description="GGDEF" evidence="7">
    <location>
        <begin position="266"/>
        <end position="399"/>
    </location>
</feature>
<dbReference type="Pfam" id="PF00563">
    <property type="entry name" value="EAL"/>
    <property type="match status" value="1"/>
</dbReference>
<keyword evidence="5" id="KW-1133">Transmembrane helix</keyword>
<evidence type="ECO:0000259" key="6">
    <source>
        <dbReference type="PROSITE" id="PS50883"/>
    </source>
</evidence>
<dbReference type="SMART" id="SM00267">
    <property type="entry name" value="GGDEF"/>
    <property type="match status" value="1"/>
</dbReference>
<dbReference type="Gene3D" id="3.30.70.270">
    <property type="match status" value="1"/>
</dbReference>
<evidence type="ECO:0000313" key="8">
    <source>
        <dbReference type="EMBL" id="BBP43414.1"/>
    </source>
</evidence>
<dbReference type="Gene3D" id="3.20.20.450">
    <property type="entry name" value="EAL domain"/>
    <property type="match status" value="1"/>
</dbReference>
<keyword evidence="5" id="KW-0472">Membrane</keyword>
<dbReference type="InterPro" id="IPR035919">
    <property type="entry name" value="EAL_sf"/>
</dbReference>
<dbReference type="PROSITE" id="PS50883">
    <property type="entry name" value="EAL"/>
    <property type="match status" value="1"/>
</dbReference>
<dbReference type="InterPro" id="IPR052155">
    <property type="entry name" value="Biofilm_reg_signaling"/>
</dbReference>
<dbReference type="PROSITE" id="PS50887">
    <property type="entry name" value="GGDEF"/>
    <property type="match status" value="1"/>
</dbReference>
<dbReference type="EC" id="3.1.4.52" evidence="2"/>
<evidence type="ECO:0000256" key="1">
    <source>
        <dbReference type="ARBA" id="ARBA00001946"/>
    </source>
</evidence>
<evidence type="ECO:0000313" key="9">
    <source>
        <dbReference type="Proteomes" id="UP000501466"/>
    </source>
</evidence>
<evidence type="ECO:0000256" key="2">
    <source>
        <dbReference type="ARBA" id="ARBA00012282"/>
    </source>
</evidence>
<keyword evidence="9" id="KW-1185">Reference proteome</keyword>
<keyword evidence="5" id="KW-0812">Transmembrane</keyword>
<dbReference type="SUPFAM" id="SSF141868">
    <property type="entry name" value="EAL domain-like"/>
    <property type="match status" value="1"/>
</dbReference>
<dbReference type="SUPFAM" id="SSF55073">
    <property type="entry name" value="Nucleotide cyclase"/>
    <property type="match status" value="1"/>
</dbReference>
<feature type="transmembrane region" description="Helical" evidence="5">
    <location>
        <begin position="162"/>
        <end position="181"/>
    </location>
</feature>
<dbReference type="PANTHER" id="PTHR44757:SF2">
    <property type="entry name" value="BIOFILM ARCHITECTURE MAINTENANCE PROTEIN MBAA"/>
    <property type="match status" value="1"/>
</dbReference>
<dbReference type="GO" id="GO:0071111">
    <property type="term" value="F:cyclic-guanylate-specific phosphodiesterase activity"/>
    <property type="evidence" value="ECO:0007669"/>
    <property type="project" value="UniProtKB-EC"/>
</dbReference>
<dbReference type="FunFam" id="3.20.20.450:FF:000001">
    <property type="entry name" value="Cyclic di-GMP phosphodiesterase yahA"/>
    <property type="match status" value="1"/>
</dbReference>
<comment type="cofactor">
    <cofactor evidence="1">
        <name>Mg(2+)</name>
        <dbReference type="ChEBI" id="CHEBI:18420"/>
    </cofactor>
</comment>
<dbReference type="InterPro" id="IPR043128">
    <property type="entry name" value="Rev_trsase/Diguanyl_cyclase"/>
</dbReference>
<accession>A0A6F8PMZ5</accession>
<evidence type="ECO:0000256" key="5">
    <source>
        <dbReference type="SAM" id="Phobius"/>
    </source>
</evidence>
<dbReference type="CDD" id="cd01948">
    <property type="entry name" value="EAL"/>
    <property type="match status" value="1"/>
</dbReference>
<sequence>MSIKRFFLISLLSLTGVFYLVFMVYFHLDQQKKTDLVLDSIGQDLAEMSYIISSQMTDLQSVNQFKSLLIRKVVNTKSYAAITLVKDQKVLLTTNPNIVTPPSAHDLKTTTLPKTTSQLLKQPIYEAKVHYFVQDQPELLSLYFYSDQKFLQNYFQDIRNRFLFVFGLLPLLTLLIFWLVLRKYITFPFERLRQYAYYQSEKPTPFKIKELEYVRASMVQTFQRLEEERQDLYNLARTDNLSGLANRNLLQERLKWLIAKSKRTNAEFALVFIDLDNFKTVNDTLGHDIGDELLKSIAHILSDQLREYDIIARVGGDEFVIVMSNDLSMRDLNHVLDRLLQALSEPILVQEHPLSVSASLGVAFYPHDGVDLTGLMKSADMAMYDAKKSGKNQYKYFTQSLQDQVNYEMSMEADLRQALQTDAFELYYQPQIELRTQKVVGVEALIRWNHPTKGTISPLEFIPAAEKNGLIVKLGYWILETAIRQQTAWLKANVGSLKMSINLSAHQLNDPQFEKFFLNLMKETEAAPQNIELEMTESVLLEDSNDNLSLIKKLRATGIRIALDDFGTGYSSLSYLKRLPINTLKIDKSFMDDYDTNTGAIFIETMVNIAKTLNIKVVAEGIETLHQVNYLAAIHCQKYQGYYGSRPLNAQAFEIWLQEYNQKHFAMDSQSQTSAIQHLT</sequence>
<dbReference type="Pfam" id="PF00990">
    <property type="entry name" value="GGDEF"/>
    <property type="match status" value="1"/>
</dbReference>
<evidence type="ECO:0000256" key="4">
    <source>
        <dbReference type="ARBA" id="ARBA00051114"/>
    </source>
</evidence>
<gene>
    <name evidence="8" type="ORF">THMIRHAT_11600</name>
</gene>
<dbReference type="PANTHER" id="PTHR44757">
    <property type="entry name" value="DIGUANYLATE CYCLASE DGCP"/>
    <property type="match status" value="1"/>
</dbReference>
<comment type="catalytic activity">
    <reaction evidence="4">
        <text>3',3'-c-di-GMP + H2O = 5'-phosphoguanylyl(3'-&gt;5')guanosine + H(+)</text>
        <dbReference type="Rhea" id="RHEA:24902"/>
        <dbReference type="ChEBI" id="CHEBI:15377"/>
        <dbReference type="ChEBI" id="CHEBI:15378"/>
        <dbReference type="ChEBI" id="CHEBI:58754"/>
        <dbReference type="ChEBI" id="CHEBI:58805"/>
        <dbReference type="EC" id="3.1.4.52"/>
    </reaction>
    <physiologicalReaction direction="left-to-right" evidence="4">
        <dbReference type="Rhea" id="RHEA:24903"/>
    </physiologicalReaction>
</comment>
<reference evidence="9" key="1">
    <citation type="submission" date="2019-11" db="EMBL/GenBank/DDBJ databases">
        <title>Isolation and characterization of two novel species in the genus Thiomicrorhabdus.</title>
        <authorList>
            <person name="Mochizuki J."/>
            <person name="Kojima H."/>
            <person name="Fukui M."/>
        </authorList>
    </citation>
    <scope>NUCLEOTIDE SEQUENCE [LARGE SCALE GENOMIC DNA]</scope>
    <source>
        <strain evidence="9">AkT22</strain>
    </source>
</reference>
<name>A0A6F8PMZ5_9GAMM</name>
<dbReference type="SMART" id="SM00052">
    <property type="entry name" value="EAL"/>
    <property type="match status" value="1"/>
</dbReference>
<dbReference type="CDD" id="cd01949">
    <property type="entry name" value="GGDEF"/>
    <property type="match status" value="1"/>
</dbReference>
<dbReference type="RefSeq" id="WP_173291216.1">
    <property type="nucleotide sequence ID" value="NZ_AP021888.1"/>
</dbReference>
<dbReference type="Proteomes" id="UP000501466">
    <property type="component" value="Chromosome"/>
</dbReference>
<dbReference type="EMBL" id="AP021888">
    <property type="protein sequence ID" value="BBP43414.1"/>
    <property type="molecule type" value="Genomic_DNA"/>
</dbReference>
<keyword evidence="3" id="KW-0973">c-di-GMP</keyword>
<dbReference type="AlphaFoldDB" id="A0A6F8PMZ5"/>